<evidence type="ECO:0000313" key="2">
    <source>
        <dbReference type="EMBL" id="CCB88369.1"/>
    </source>
</evidence>
<protein>
    <submittedName>
        <fullName evidence="2">Uncharacterized protein</fullName>
    </submittedName>
</protein>
<dbReference type="Pfam" id="PF13424">
    <property type="entry name" value="TPR_12"/>
    <property type="match status" value="1"/>
</dbReference>
<proteinExistence type="predicted"/>
<reference key="1">
    <citation type="journal article" date="2011" name="Mol. Biol. Evol.">
        <title>Unity in variety -- the pan-genome of the Chlamydiae.</title>
        <authorList>
            <person name="Collingro A."/>
            <person name="Tischler P."/>
            <person name="Weinmaier T."/>
            <person name="Penz T."/>
            <person name="Heinz E."/>
            <person name="Brunham R.C."/>
            <person name="Read T.D."/>
            <person name="Bavoil P.M."/>
            <person name="Sachse K."/>
            <person name="Kahane S."/>
            <person name="Friedman M.G."/>
            <person name="Rattei T."/>
            <person name="Myers G.S.A."/>
            <person name="Horn M."/>
        </authorList>
    </citation>
    <scope>NUCLEOTIDE SEQUENCE</scope>
    <source>
        <strain>Z</strain>
    </source>
</reference>
<dbReference type="EMBL" id="FR872582">
    <property type="protein sequence ID" value="CCB88369.1"/>
    <property type="molecule type" value="Genomic_DNA"/>
</dbReference>
<organism evidence="2 3">
    <name type="scientific">Simkania negevensis (strain ATCC VR-1471 / DSM 27360 / Z)</name>
    <dbReference type="NCBI Taxonomy" id="331113"/>
    <lineage>
        <taxon>Bacteria</taxon>
        <taxon>Pseudomonadati</taxon>
        <taxon>Chlamydiota</taxon>
        <taxon>Chlamydiia</taxon>
        <taxon>Parachlamydiales</taxon>
        <taxon>Simkaniaceae</taxon>
        <taxon>Simkania</taxon>
    </lineage>
</organism>
<dbReference type="PROSITE" id="PS50005">
    <property type="entry name" value="TPR"/>
    <property type="match status" value="2"/>
</dbReference>
<dbReference type="Proteomes" id="UP000000496">
    <property type="component" value="Chromosome gsn.131"/>
</dbReference>
<dbReference type="RefSeq" id="WP_013942836.1">
    <property type="nucleotide sequence ID" value="NC_015713.1"/>
</dbReference>
<reference evidence="2 3" key="2">
    <citation type="journal article" date="2011" name="Mol. Biol. Evol.">
        <title>Unity in variety--the pan-genome of the Chlamydiae.</title>
        <authorList>
            <person name="Collingro A."/>
            <person name="Tischler P."/>
            <person name="Weinmaier T."/>
            <person name="Penz T."/>
            <person name="Heinz E."/>
            <person name="Brunham R.C."/>
            <person name="Read T.D."/>
            <person name="Bavoil P.M."/>
            <person name="Sachse K."/>
            <person name="Kahane S."/>
            <person name="Friedman M.G."/>
            <person name="Rattei T."/>
            <person name="Myers G.S."/>
            <person name="Horn M."/>
        </authorList>
    </citation>
    <scope>NUCLEOTIDE SEQUENCE [LARGE SCALE GENOMIC DNA]</scope>
    <source>
        <strain evidence="3">ATCC VR-1471 / Z</strain>
    </source>
</reference>
<dbReference type="KEGG" id="sng:SNE_A04920"/>
<accession>F8L6M1</accession>
<keyword evidence="1" id="KW-0802">TPR repeat</keyword>
<feature type="repeat" description="TPR" evidence="1">
    <location>
        <begin position="51"/>
        <end position="84"/>
    </location>
</feature>
<evidence type="ECO:0000313" key="3">
    <source>
        <dbReference type="Proteomes" id="UP000000496"/>
    </source>
</evidence>
<dbReference type="InterPro" id="IPR019734">
    <property type="entry name" value="TPR_rpt"/>
</dbReference>
<feature type="repeat" description="TPR" evidence="1">
    <location>
        <begin position="17"/>
        <end position="50"/>
    </location>
</feature>
<dbReference type="STRING" id="331113.SNE_A04920"/>
<dbReference type="OrthoDB" id="21133at2"/>
<dbReference type="eggNOG" id="COG0457">
    <property type="taxonomic scope" value="Bacteria"/>
</dbReference>
<dbReference type="Gene3D" id="1.25.40.10">
    <property type="entry name" value="Tetratricopeptide repeat domain"/>
    <property type="match status" value="1"/>
</dbReference>
<dbReference type="InterPro" id="IPR011990">
    <property type="entry name" value="TPR-like_helical_dom_sf"/>
</dbReference>
<evidence type="ECO:0000256" key="1">
    <source>
        <dbReference type="PROSITE-ProRule" id="PRU00339"/>
    </source>
</evidence>
<name>F8L6M1_SIMNZ</name>
<dbReference type="SMART" id="SM00028">
    <property type="entry name" value="TPR"/>
    <property type="match status" value="2"/>
</dbReference>
<sequence>MSKTEWLDLLGWSADEMEDIRFVGYSYVKQGKYQEALKFFEALVVLAEDNLYDLQTLGAIYLETGNNLSALNYLERALKIDSSHEPTLLNRAKALFLLGYKRQALAQSSQLERSSDALVANQARALTLAYS</sequence>
<keyword evidence="3" id="KW-1185">Reference proteome</keyword>
<dbReference type="SUPFAM" id="SSF48452">
    <property type="entry name" value="TPR-like"/>
    <property type="match status" value="1"/>
</dbReference>
<gene>
    <name evidence="2" type="ordered locus">SNE_A04920</name>
</gene>
<dbReference type="HOGENOM" id="CLU_1964108_0_0_0"/>
<dbReference type="AlphaFoldDB" id="F8L6M1"/>